<name>A0A246G7M5_9FLAO</name>
<proteinExistence type="inferred from homology"/>
<dbReference type="GO" id="GO:0019878">
    <property type="term" value="P:lysine biosynthetic process via aminoadipic acid"/>
    <property type="evidence" value="ECO:0007669"/>
    <property type="project" value="TreeGrafter"/>
</dbReference>
<dbReference type="Pfam" id="PF01648">
    <property type="entry name" value="ACPS"/>
    <property type="match status" value="1"/>
</dbReference>
<accession>A0A246G7M5</accession>
<dbReference type="Pfam" id="PF22624">
    <property type="entry name" value="AASDHPPT_N"/>
    <property type="match status" value="1"/>
</dbReference>
<dbReference type="AlphaFoldDB" id="A0A246G7M5"/>
<dbReference type="InterPro" id="IPR008278">
    <property type="entry name" value="4-PPantetheinyl_Trfase_dom"/>
</dbReference>
<dbReference type="PANTHER" id="PTHR12215">
    <property type="entry name" value="PHOSPHOPANTETHEINE TRANSFERASE"/>
    <property type="match status" value="1"/>
</dbReference>
<feature type="domain" description="4'-phosphopantetheinyl transferase" evidence="3">
    <location>
        <begin position="102"/>
        <end position="178"/>
    </location>
</feature>
<reference evidence="5 6" key="1">
    <citation type="journal article" date="2017" name="Infect. Genet. Evol.">
        <title>Comparative genome analysis of fish pathogen Flavobacterium columnare reveals extensive sequence diversity within the species.</title>
        <authorList>
            <person name="Kayansamruaj P."/>
            <person name="Dong H.T."/>
            <person name="Hirono I."/>
            <person name="Kondo H."/>
            <person name="Senapin S."/>
            <person name="Rodkhum C."/>
        </authorList>
    </citation>
    <scope>NUCLEOTIDE SEQUENCE [LARGE SCALE GENOMIC DNA]</scope>
    <source>
        <strain evidence="5 6">1214</strain>
    </source>
</reference>
<evidence type="ECO:0000313" key="5">
    <source>
        <dbReference type="EMBL" id="OWP74542.1"/>
    </source>
</evidence>
<gene>
    <name evidence="5" type="ORF">BWK62_14075</name>
</gene>
<dbReference type="EMBL" id="MTCY01000066">
    <property type="protein sequence ID" value="OWP74542.1"/>
    <property type="molecule type" value="Genomic_DNA"/>
</dbReference>
<protein>
    <submittedName>
        <fullName evidence="5">Uncharacterized protein</fullName>
    </submittedName>
</protein>
<evidence type="ECO:0000259" key="4">
    <source>
        <dbReference type="Pfam" id="PF22624"/>
    </source>
</evidence>
<keyword evidence="2" id="KW-0808">Transferase</keyword>
<evidence type="ECO:0000256" key="1">
    <source>
        <dbReference type="ARBA" id="ARBA00010990"/>
    </source>
</evidence>
<sequence length="216" mass="25316">MMIVYYSYINEDNHSFLLENYIDSFSSEFKQRVLRYRRWQDAQLSLLGRLLLKKGLEECFGINHFEIGYANNKKPFLKELDIQFNISHANDIVVCVLSKSNIGIDIEYIDKNIDIEMFKTQMTGNEFKKVMTSVNTQQSFFTYWTEKEAVIKSHGNGLLIPLKSFEIIEDIAVIDSQKFYVKKIDIDSRYKCCIATSDEKSDLEKIKVQEIDINKL</sequence>
<dbReference type="Gene3D" id="3.90.470.20">
    <property type="entry name" value="4'-phosphopantetheinyl transferase domain"/>
    <property type="match status" value="2"/>
</dbReference>
<dbReference type="PANTHER" id="PTHR12215:SF10">
    <property type="entry name" value="L-AMINOADIPATE-SEMIALDEHYDE DEHYDROGENASE-PHOSPHOPANTETHEINYL TRANSFERASE"/>
    <property type="match status" value="1"/>
</dbReference>
<organism evidence="5 6">
    <name type="scientific">Flavobacterium columnare</name>
    <dbReference type="NCBI Taxonomy" id="996"/>
    <lineage>
        <taxon>Bacteria</taxon>
        <taxon>Pseudomonadati</taxon>
        <taxon>Bacteroidota</taxon>
        <taxon>Flavobacteriia</taxon>
        <taxon>Flavobacteriales</taxon>
        <taxon>Flavobacteriaceae</taxon>
        <taxon>Flavobacterium</taxon>
    </lineage>
</organism>
<dbReference type="GO" id="GO:0000287">
    <property type="term" value="F:magnesium ion binding"/>
    <property type="evidence" value="ECO:0007669"/>
    <property type="project" value="InterPro"/>
</dbReference>
<dbReference type="GO" id="GO:0008897">
    <property type="term" value="F:holo-[acyl-carrier-protein] synthase activity"/>
    <property type="evidence" value="ECO:0007669"/>
    <property type="project" value="InterPro"/>
</dbReference>
<dbReference type="GO" id="GO:0005829">
    <property type="term" value="C:cytosol"/>
    <property type="evidence" value="ECO:0007669"/>
    <property type="project" value="TreeGrafter"/>
</dbReference>
<dbReference type="InterPro" id="IPR050559">
    <property type="entry name" value="P-Pant_transferase_sf"/>
</dbReference>
<evidence type="ECO:0000313" key="6">
    <source>
        <dbReference type="Proteomes" id="UP000198034"/>
    </source>
</evidence>
<dbReference type="SUPFAM" id="SSF56214">
    <property type="entry name" value="4'-phosphopantetheinyl transferase"/>
    <property type="match status" value="2"/>
</dbReference>
<evidence type="ECO:0000256" key="2">
    <source>
        <dbReference type="ARBA" id="ARBA00022679"/>
    </source>
</evidence>
<dbReference type="InterPro" id="IPR037143">
    <property type="entry name" value="4-PPantetheinyl_Trfase_dom_sf"/>
</dbReference>
<dbReference type="InterPro" id="IPR055066">
    <property type="entry name" value="AASDHPPT_N"/>
</dbReference>
<feature type="domain" description="4'-phosphopantetheinyl transferase N-terminal" evidence="4">
    <location>
        <begin position="25"/>
        <end position="96"/>
    </location>
</feature>
<comment type="similarity">
    <text evidence="1">Belongs to the P-Pant transferase superfamily. Gsp/Sfp/HetI/AcpT family.</text>
</comment>
<evidence type="ECO:0000259" key="3">
    <source>
        <dbReference type="Pfam" id="PF01648"/>
    </source>
</evidence>
<comment type="caution">
    <text evidence="5">The sequence shown here is derived from an EMBL/GenBank/DDBJ whole genome shotgun (WGS) entry which is preliminary data.</text>
</comment>
<dbReference type="Proteomes" id="UP000198034">
    <property type="component" value="Unassembled WGS sequence"/>
</dbReference>